<organism evidence="4 5">
    <name type="scientific">Lederbergia graminis</name>
    <dbReference type="NCBI Taxonomy" id="735518"/>
    <lineage>
        <taxon>Bacteria</taxon>
        <taxon>Bacillati</taxon>
        <taxon>Bacillota</taxon>
        <taxon>Bacilli</taxon>
        <taxon>Bacillales</taxon>
        <taxon>Bacillaceae</taxon>
        <taxon>Lederbergia</taxon>
    </lineage>
</organism>
<keyword evidence="2" id="KW-0812">Transmembrane</keyword>
<gene>
    <name evidence="4" type="ORF">ACFPM4_19770</name>
</gene>
<keyword evidence="2" id="KW-0472">Membrane</keyword>
<reference evidence="5" key="1">
    <citation type="journal article" date="2019" name="Int. J. Syst. Evol. Microbiol.">
        <title>The Global Catalogue of Microorganisms (GCM) 10K type strain sequencing project: providing services to taxonomists for standard genome sequencing and annotation.</title>
        <authorList>
            <consortium name="The Broad Institute Genomics Platform"/>
            <consortium name="The Broad Institute Genome Sequencing Center for Infectious Disease"/>
            <person name="Wu L."/>
            <person name="Ma J."/>
        </authorList>
    </citation>
    <scope>NUCLEOTIDE SEQUENCE [LARGE SCALE GENOMIC DNA]</scope>
    <source>
        <strain evidence="5">CGMCC 1.12237</strain>
    </source>
</reference>
<keyword evidence="5" id="KW-1185">Reference proteome</keyword>
<feature type="compositionally biased region" description="Acidic residues" evidence="1">
    <location>
        <begin position="68"/>
        <end position="93"/>
    </location>
</feature>
<name>A0ABW0LPL0_9BACI</name>
<feature type="region of interest" description="Disordered" evidence="1">
    <location>
        <begin position="49"/>
        <end position="142"/>
    </location>
</feature>
<dbReference type="RefSeq" id="WP_144922965.1">
    <property type="nucleotide sequence ID" value="NZ_JBHSMC010000044.1"/>
</dbReference>
<protein>
    <submittedName>
        <fullName evidence="4">Polysaccharide deacetylase family protein</fullName>
    </submittedName>
</protein>
<dbReference type="SUPFAM" id="SSF88713">
    <property type="entry name" value="Glycoside hydrolase/deacetylase"/>
    <property type="match status" value="1"/>
</dbReference>
<dbReference type="InterPro" id="IPR011330">
    <property type="entry name" value="Glyco_hydro/deAcase_b/a-brl"/>
</dbReference>
<accession>A0ABW0LPL0</accession>
<evidence type="ECO:0000256" key="2">
    <source>
        <dbReference type="SAM" id="Phobius"/>
    </source>
</evidence>
<evidence type="ECO:0000259" key="3">
    <source>
        <dbReference type="PROSITE" id="PS51677"/>
    </source>
</evidence>
<proteinExistence type="predicted"/>
<dbReference type="Proteomes" id="UP001596147">
    <property type="component" value="Unassembled WGS sequence"/>
</dbReference>
<dbReference type="InterPro" id="IPR050248">
    <property type="entry name" value="Polysacc_deacetylase_ArnD"/>
</dbReference>
<dbReference type="Pfam" id="PF01522">
    <property type="entry name" value="Polysacc_deac_1"/>
    <property type="match status" value="1"/>
</dbReference>
<dbReference type="PANTHER" id="PTHR10587:SF125">
    <property type="entry name" value="POLYSACCHARIDE DEACETYLASE YHEN-RELATED"/>
    <property type="match status" value="1"/>
</dbReference>
<dbReference type="PANTHER" id="PTHR10587">
    <property type="entry name" value="GLYCOSYL TRANSFERASE-RELATED"/>
    <property type="match status" value="1"/>
</dbReference>
<evidence type="ECO:0000313" key="4">
    <source>
        <dbReference type="EMBL" id="MFC5466967.1"/>
    </source>
</evidence>
<feature type="domain" description="NodB homology" evidence="3">
    <location>
        <begin position="151"/>
        <end position="334"/>
    </location>
</feature>
<dbReference type="EMBL" id="JBHSMC010000044">
    <property type="protein sequence ID" value="MFC5466967.1"/>
    <property type="molecule type" value="Genomic_DNA"/>
</dbReference>
<dbReference type="Gene3D" id="3.20.20.370">
    <property type="entry name" value="Glycoside hydrolase/deacetylase"/>
    <property type="match status" value="1"/>
</dbReference>
<evidence type="ECO:0000256" key="1">
    <source>
        <dbReference type="SAM" id="MobiDB-lite"/>
    </source>
</evidence>
<feature type="compositionally biased region" description="Basic and acidic residues" evidence="1">
    <location>
        <begin position="118"/>
        <end position="136"/>
    </location>
</feature>
<sequence>MDRTTRRRMRRLNKKGKIAASLLFALLMMLVYLIWVGISESNAEATKSNGYPVVGHNDQEQNQTPEPEKEEDTPIQDEEVDEPVQNEEDDSNLEDPQTDKESELPIEEDQPIDENNEETPKNDNQQKDQEGEKDDSTEGEQNVETALKTGKYVYLTFDDGPHPVSKDILALLDKYNAKATFFMLEPNMKNHPEAVKAMVEGGHTVGVHGVTHDKSKVYKSPSNFVNEMEKAISYIYDLTNIDTLLSRAPYGSKPYITPPFKSAADAANLILWDWNIDSVDWKFQNGEFVEKVIEQTERLVNKEPLVVLLHEKPTTLEHLEKLLQYYQKNGYEMLALNEAMTPVQFK</sequence>
<dbReference type="PROSITE" id="PS51677">
    <property type="entry name" value="NODB"/>
    <property type="match status" value="1"/>
</dbReference>
<feature type="transmembrane region" description="Helical" evidence="2">
    <location>
        <begin position="20"/>
        <end position="38"/>
    </location>
</feature>
<dbReference type="InterPro" id="IPR002509">
    <property type="entry name" value="NODB_dom"/>
</dbReference>
<dbReference type="CDD" id="cd10944">
    <property type="entry name" value="CE4_SmPgdA_like"/>
    <property type="match status" value="1"/>
</dbReference>
<keyword evidence="2" id="KW-1133">Transmembrane helix</keyword>
<comment type="caution">
    <text evidence="4">The sequence shown here is derived from an EMBL/GenBank/DDBJ whole genome shotgun (WGS) entry which is preliminary data.</text>
</comment>
<feature type="compositionally biased region" description="Acidic residues" evidence="1">
    <location>
        <begin position="104"/>
        <end position="117"/>
    </location>
</feature>
<evidence type="ECO:0000313" key="5">
    <source>
        <dbReference type="Proteomes" id="UP001596147"/>
    </source>
</evidence>